<keyword evidence="3" id="KW-1185">Reference proteome</keyword>
<evidence type="ECO:0000313" key="3">
    <source>
        <dbReference type="Proteomes" id="UP000613580"/>
    </source>
</evidence>
<dbReference type="InterPro" id="IPR000210">
    <property type="entry name" value="BTB/POZ_dom"/>
</dbReference>
<reference evidence="2" key="1">
    <citation type="submission" date="2020-05" db="EMBL/GenBank/DDBJ databases">
        <title>Mycena genomes resolve the evolution of fungal bioluminescence.</title>
        <authorList>
            <person name="Tsai I.J."/>
        </authorList>
    </citation>
    <scope>NUCLEOTIDE SEQUENCE</scope>
    <source>
        <strain evidence="2">110903Hualien_Pintung</strain>
    </source>
</reference>
<gene>
    <name evidence="2" type="ORF">HMN09_00706700</name>
</gene>
<accession>A0A8H6T354</accession>
<comment type="caution">
    <text evidence="2">The sequence shown here is derived from an EMBL/GenBank/DDBJ whole genome shotgun (WGS) entry which is preliminary data.</text>
</comment>
<dbReference type="PROSITE" id="PS50097">
    <property type="entry name" value="BTB"/>
    <property type="match status" value="1"/>
</dbReference>
<dbReference type="OrthoDB" id="3227959at2759"/>
<sequence length="390" mass="43383">MTSVDPIGLRSRVDGHNFSYLRCGDEIQVFDSNGAQLTRHPDLFFQDGSLIIQAETTLFKIHWSQLARHSELFRDVFSLPQPPNDRPRGPSVGPVDVAEDCENCPVVILHDSAEDVASFLAALYDGCTFGNNGREDFAVVAGILRLSTKYLVDHLRDKALAHLSIAWPSTLRGWDAREEIARAFELQTSTSGGHFYPSPITVINLAREVNAPQLLPSAFYDLARYTYAQIYEPAPDEPLYQLPGTASLSPLDMQRLSLGKEAAQVAITTLIQSMGHAQTAQRQTHAHFRKNSTGLICLSAAACRKDFAELTQLATSHYIFDRERGQSDPLYVSEEVGQLKSAELSECKACARSLERWAAAERAKIWHMINVWFRLELPVDRPSSPASPTQ</sequence>
<evidence type="ECO:0000313" key="2">
    <source>
        <dbReference type="EMBL" id="KAF7308575.1"/>
    </source>
</evidence>
<feature type="domain" description="BTB" evidence="1">
    <location>
        <begin position="46"/>
        <end position="126"/>
    </location>
</feature>
<dbReference type="Gene3D" id="3.30.710.10">
    <property type="entry name" value="Potassium Channel Kv1.1, Chain A"/>
    <property type="match status" value="1"/>
</dbReference>
<dbReference type="AlphaFoldDB" id="A0A8H6T354"/>
<name>A0A8H6T354_MYCCL</name>
<evidence type="ECO:0000259" key="1">
    <source>
        <dbReference type="PROSITE" id="PS50097"/>
    </source>
</evidence>
<dbReference type="InterPro" id="IPR011333">
    <property type="entry name" value="SKP1/BTB/POZ_sf"/>
</dbReference>
<dbReference type="Proteomes" id="UP000613580">
    <property type="component" value="Unassembled WGS sequence"/>
</dbReference>
<protein>
    <submittedName>
        <fullName evidence="2">BTB domain-containing protein</fullName>
    </submittedName>
</protein>
<dbReference type="EMBL" id="JACAZE010000008">
    <property type="protein sequence ID" value="KAF7308575.1"/>
    <property type="molecule type" value="Genomic_DNA"/>
</dbReference>
<proteinExistence type="predicted"/>
<organism evidence="2 3">
    <name type="scientific">Mycena chlorophos</name>
    <name type="common">Agaric fungus</name>
    <name type="synonym">Agaricus chlorophos</name>
    <dbReference type="NCBI Taxonomy" id="658473"/>
    <lineage>
        <taxon>Eukaryota</taxon>
        <taxon>Fungi</taxon>
        <taxon>Dikarya</taxon>
        <taxon>Basidiomycota</taxon>
        <taxon>Agaricomycotina</taxon>
        <taxon>Agaricomycetes</taxon>
        <taxon>Agaricomycetidae</taxon>
        <taxon>Agaricales</taxon>
        <taxon>Marasmiineae</taxon>
        <taxon>Mycenaceae</taxon>
        <taxon>Mycena</taxon>
    </lineage>
</organism>